<dbReference type="RefSeq" id="XP_022287098.1">
    <property type="nucleotide sequence ID" value="XM_022431390.1"/>
</dbReference>
<dbReference type="OrthoDB" id="6156206at2759"/>
<feature type="region of interest" description="Disordered" evidence="1">
    <location>
        <begin position="1"/>
        <end position="53"/>
    </location>
</feature>
<name>A0A8B8A929_CRAVI</name>
<evidence type="ECO:0000256" key="1">
    <source>
        <dbReference type="SAM" id="MobiDB-lite"/>
    </source>
</evidence>
<keyword evidence="2" id="KW-1185">Reference proteome</keyword>
<evidence type="ECO:0000313" key="3">
    <source>
        <dbReference type="RefSeq" id="XP_022287098.1"/>
    </source>
</evidence>
<protein>
    <submittedName>
        <fullName evidence="3">Uncharacterized protein LOC111099888 isoform X2</fullName>
    </submittedName>
</protein>
<proteinExistence type="predicted"/>
<accession>A0A8B8A929</accession>
<organism evidence="2 3">
    <name type="scientific">Crassostrea virginica</name>
    <name type="common">Eastern oyster</name>
    <dbReference type="NCBI Taxonomy" id="6565"/>
    <lineage>
        <taxon>Eukaryota</taxon>
        <taxon>Metazoa</taxon>
        <taxon>Spiralia</taxon>
        <taxon>Lophotrochozoa</taxon>
        <taxon>Mollusca</taxon>
        <taxon>Bivalvia</taxon>
        <taxon>Autobranchia</taxon>
        <taxon>Pteriomorphia</taxon>
        <taxon>Ostreida</taxon>
        <taxon>Ostreoidea</taxon>
        <taxon>Ostreidae</taxon>
        <taxon>Crassostrea</taxon>
    </lineage>
</organism>
<evidence type="ECO:0000313" key="2">
    <source>
        <dbReference type="Proteomes" id="UP000694844"/>
    </source>
</evidence>
<reference evidence="3" key="2">
    <citation type="submission" date="2025-08" db="UniProtKB">
        <authorList>
            <consortium name="RefSeq"/>
        </authorList>
    </citation>
    <scope>IDENTIFICATION</scope>
    <source>
        <tissue evidence="3">Whole sample</tissue>
    </source>
</reference>
<sequence length="116" mass="13217">MPKIKKSKRIAERRAGLPESHQEAHVNEQHPNEHPVSSNRDGVLDKSPGQTPEVAVLNSEAVSTLHTTSTRGRQVTREFTRGISSNDVRDEVVKQEMLELFEVCPNYHQSPRHHEY</sequence>
<dbReference type="Proteomes" id="UP000694844">
    <property type="component" value="Chromosome 1"/>
</dbReference>
<feature type="compositionally biased region" description="Basic and acidic residues" evidence="1">
    <location>
        <begin position="9"/>
        <end position="33"/>
    </location>
</feature>
<reference evidence="2" key="1">
    <citation type="submission" date="2024-06" db="UniProtKB">
        <authorList>
            <consortium name="RefSeq"/>
        </authorList>
    </citation>
    <scope>NUCLEOTIDE SEQUENCE [LARGE SCALE GENOMIC DNA]</scope>
</reference>
<gene>
    <name evidence="3" type="primary">LOC111099888</name>
</gene>
<dbReference type="AlphaFoldDB" id="A0A8B8A929"/>
<dbReference type="GeneID" id="111099888"/>